<dbReference type="Gene3D" id="3.40.50.150">
    <property type="entry name" value="Vaccinia Virus protein VP39"/>
    <property type="match status" value="1"/>
</dbReference>
<proteinExistence type="predicted"/>
<dbReference type="InterPro" id="IPR029063">
    <property type="entry name" value="SAM-dependent_MTases_sf"/>
</dbReference>
<dbReference type="GO" id="GO:0032259">
    <property type="term" value="P:methylation"/>
    <property type="evidence" value="ECO:0007669"/>
    <property type="project" value="UniProtKB-KW"/>
</dbReference>
<dbReference type="EMBL" id="CP012670">
    <property type="protein sequence ID" value="AUX26460.1"/>
    <property type="molecule type" value="Genomic_DNA"/>
</dbReference>
<evidence type="ECO:0000313" key="5">
    <source>
        <dbReference type="EMBL" id="AUX26460.1"/>
    </source>
</evidence>
<keyword evidence="3" id="KW-0949">S-adenosyl-L-methionine</keyword>
<sequence length="359" mass="40715">MPPTDDLKQVLERLGSAELSHEIELGKLMPPLTPEQVMFCFLFVQLGLAERFGEEPLRFTEMPGAPDRFWKAMALHVGALSGDFKPLPPSYLRDAWLRFLKERPGEEPLSLLEYYSLAAQLLCDRDRIFINHGYAFLNPADEPSLAAWEEPSRLGIQLYHKLLGAHDFTGLDVVDMACGRGGGSLYLKQRKNARLVAGVDAVRTHVLLAREAHASLEGVYFLHGRAEETPLPTGAFDALIAVDAVFHFPLREFLREAHRLVKPGGRCFLNSWGTPTWYMELDGAVESCGWRLEHAEDVTMGTLLAREQWRTHGLLSWVRVQPRQCRPEIYIEFDRVVMKPVDGRHHYNFQLTRLDGQAG</sequence>
<dbReference type="Pfam" id="PF08241">
    <property type="entry name" value="Methyltransf_11"/>
    <property type="match status" value="1"/>
</dbReference>
<dbReference type="PANTHER" id="PTHR43464:SF19">
    <property type="entry name" value="UBIQUINONE BIOSYNTHESIS O-METHYLTRANSFERASE, MITOCHONDRIAL"/>
    <property type="match status" value="1"/>
</dbReference>
<dbReference type="PANTHER" id="PTHR43464">
    <property type="entry name" value="METHYLTRANSFERASE"/>
    <property type="match status" value="1"/>
</dbReference>
<reference evidence="5 6" key="1">
    <citation type="submission" date="2015-09" db="EMBL/GenBank/DDBJ databases">
        <title>Sorangium comparison.</title>
        <authorList>
            <person name="Zaburannyi N."/>
            <person name="Bunk B."/>
            <person name="Overmann J."/>
            <person name="Mueller R."/>
        </authorList>
    </citation>
    <scope>NUCLEOTIDE SEQUENCE [LARGE SCALE GENOMIC DNA]</scope>
    <source>
        <strain evidence="5 6">So ceGT47</strain>
    </source>
</reference>
<evidence type="ECO:0000256" key="3">
    <source>
        <dbReference type="ARBA" id="ARBA00022691"/>
    </source>
</evidence>
<evidence type="ECO:0000259" key="4">
    <source>
        <dbReference type="Pfam" id="PF08241"/>
    </source>
</evidence>
<dbReference type="GO" id="GO:0008757">
    <property type="term" value="F:S-adenosylmethionine-dependent methyltransferase activity"/>
    <property type="evidence" value="ECO:0007669"/>
    <property type="project" value="InterPro"/>
</dbReference>
<dbReference type="InterPro" id="IPR013216">
    <property type="entry name" value="Methyltransf_11"/>
</dbReference>
<dbReference type="SUPFAM" id="SSF53335">
    <property type="entry name" value="S-adenosyl-L-methionine-dependent methyltransferases"/>
    <property type="match status" value="1"/>
</dbReference>
<evidence type="ECO:0000313" key="6">
    <source>
        <dbReference type="Proteomes" id="UP000295781"/>
    </source>
</evidence>
<feature type="domain" description="Methyltransferase type 11" evidence="4">
    <location>
        <begin position="174"/>
        <end position="268"/>
    </location>
</feature>
<dbReference type="CDD" id="cd02440">
    <property type="entry name" value="AdoMet_MTases"/>
    <property type="match status" value="1"/>
</dbReference>
<protein>
    <recommendedName>
        <fullName evidence="4">Methyltransferase type 11 domain-containing protein</fullName>
    </recommendedName>
</protein>
<dbReference type="AlphaFoldDB" id="A0A4P2QA16"/>
<evidence type="ECO:0000256" key="2">
    <source>
        <dbReference type="ARBA" id="ARBA00022679"/>
    </source>
</evidence>
<accession>A0A4P2QA16</accession>
<keyword evidence="2" id="KW-0808">Transferase</keyword>
<evidence type="ECO:0000256" key="1">
    <source>
        <dbReference type="ARBA" id="ARBA00022603"/>
    </source>
</evidence>
<dbReference type="RefSeq" id="WP_129354079.1">
    <property type="nucleotide sequence ID" value="NZ_CP012670.1"/>
</dbReference>
<gene>
    <name evidence="5" type="ORF">SOCEGT47_070290</name>
</gene>
<organism evidence="5 6">
    <name type="scientific">Sorangium cellulosum</name>
    <name type="common">Polyangium cellulosum</name>
    <dbReference type="NCBI Taxonomy" id="56"/>
    <lineage>
        <taxon>Bacteria</taxon>
        <taxon>Pseudomonadati</taxon>
        <taxon>Myxococcota</taxon>
        <taxon>Polyangia</taxon>
        <taxon>Polyangiales</taxon>
        <taxon>Polyangiaceae</taxon>
        <taxon>Sorangium</taxon>
    </lineage>
</organism>
<dbReference type="OrthoDB" id="262045at2"/>
<name>A0A4P2QA16_SORCE</name>
<keyword evidence="1" id="KW-0489">Methyltransferase</keyword>
<dbReference type="Proteomes" id="UP000295781">
    <property type="component" value="Chromosome"/>
</dbReference>